<organism evidence="1 2">
    <name type="scientific">Carya illinoinensis</name>
    <name type="common">Pecan</name>
    <dbReference type="NCBI Taxonomy" id="32201"/>
    <lineage>
        <taxon>Eukaryota</taxon>
        <taxon>Viridiplantae</taxon>
        <taxon>Streptophyta</taxon>
        <taxon>Embryophyta</taxon>
        <taxon>Tracheophyta</taxon>
        <taxon>Spermatophyta</taxon>
        <taxon>Magnoliopsida</taxon>
        <taxon>eudicotyledons</taxon>
        <taxon>Gunneridae</taxon>
        <taxon>Pentapetalae</taxon>
        <taxon>rosids</taxon>
        <taxon>fabids</taxon>
        <taxon>Fagales</taxon>
        <taxon>Juglandaceae</taxon>
        <taxon>Carya</taxon>
    </lineage>
</organism>
<evidence type="ECO:0000313" key="2">
    <source>
        <dbReference type="Proteomes" id="UP000811246"/>
    </source>
</evidence>
<name>A0A922EST0_CARIL</name>
<comment type="caution">
    <text evidence="1">The sequence shown here is derived from an EMBL/GenBank/DDBJ whole genome shotgun (WGS) entry which is preliminary data.</text>
</comment>
<dbReference type="PANTHER" id="PTHR34950">
    <property type="entry name" value="OS04G0457400 PROTEIN"/>
    <property type="match status" value="1"/>
</dbReference>
<reference evidence="1" key="1">
    <citation type="submission" date="2021-01" db="EMBL/GenBank/DDBJ databases">
        <authorList>
            <person name="Lovell J.T."/>
            <person name="Bentley N."/>
            <person name="Bhattarai G."/>
            <person name="Jenkins J.W."/>
            <person name="Sreedasyam A."/>
            <person name="Alarcon Y."/>
            <person name="Bock C."/>
            <person name="Boston L."/>
            <person name="Carlson J."/>
            <person name="Cervantes K."/>
            <person name="Clermont K."/>
            <person name="Krom N."/>
            <person name="Kubenka K."/>
            <person name="Mamidi S."/>
            <person name="Mattison C."/>
            <person name="Monteros M."/>
            <person name="Pisani C."/>
            <person name="Plott C."/>
            <person name="Rajasekar S."/>
            <person name="Rhein H.S."/>
            <person name="Rohla C."/>
            <person name="Song M."/>
            <person name="Hilaire R.S."/>
            <person name="Shu S."/>
            <person name="Wells L."/>
            <person name="Wang X."/>
            <person name="Webber J."/>
            <person name="Heerema R.J."/>
            <person name="Klein P."/>
            <person name="Conner P."/>
            <person name="Grauke L."/>
            <person name="Grimwood J."/>
            <person name="Schmutz J."/>
            <person name="Randall J.J."/>
        </authorList>
    </citation>
    <scope>NUCLEOTIDE SEQUENCE</scope>
    <source>
        <tissue evidence="1">Leaf</tissue>
    </source>
</reference>
<gene>
    <name evidence="1" type="ORF">I3842_06G023100</name>
</gene>
<dbReference type="PANTHER" id="PTHR34950:SF8">
    <property type="entry name" value="TPX2 C-TERMINAL DOMAIN-CONTAINING PROTEIN"/>
    <property type="match status" value="1"/>
</dbReference>
<dbReference type="EMBL" id="CM031830">
    <property type="protein sequence ID" value="KAG6707283.1"/>
    <property type="molecule type" value="Genomic_DNA"/>
</dbReference>
<protein>
    <submittedName>
        <fullName evidence="1">Uncharacterized protein</fullName>
    </submittedName>
</protein>
<dbReference type="AlphaFoldDB" id="A0A922EST0"/>
<dbReference type="Proteomes" id="UP000811246">
    <property type="component" value="Chromosome 6"/>
</dbReference>
<proteinExistence type="predicted"/>
<evidence type="ECO:0000313" key="1">
    <source>
        <dbReference type="EMBL" id="KAG6707283.1"/>
    </source>
</evidence>
<accession>A0A922EST0</accession>
<sequence>MAAGYSLAEIHVLRNLHKEKMKTIKGEERSAKKQYANDRVMIKEEKSSGCFFWVYKKVHPSNSRAVAFAEKGAMETWDSKG</sequence>